<keyword evidence="7 12" id="KW-0808">Transferase</keyword>
<comment type="pathway">
    <text evidence="3">Cofactor biosynthesis; riboflavin biosynthesis; riboflavin from 2-hydroxy-3-oxobutyl phosphate and 5-amino-6-(D-ribitylamino)uracil: step 2/2.</text>
</comment>
<dbReference type="PIRSF" id="PIRSF000498">
    <property type="entry name" value="Riboflavin_syn_A"/>
    <property type="match status" value="1"/>
</dbReference>
<evidence type="ECO:0000256" key="5">
    <source>
        <dbReference type="ARBA" id="ARBA00013950"/>
    </source>
</evidence>
<feature type="repeat" description="Lumazine-binding" evidence="10">
    <location>
        <begin position="97"/>
        <end position="193"/>
    </location>
</feature>
<feature type="domain" description="Lumazine-binding" evidence="11">
    <location>
        <begin position="97"/>
        <end position="193"/>
    </location>
</feature>
<name>A0ABZ3EYS6_9FIRM</name>
<feature type="repeat" description="Lumazine-binding" evidence="10">
    <location>
        <begin position="1"/>
        <end position="96"/>
    </location>
</feature>
<protein>
    <recommendedName>
        <fullName evidence="5 9">Riboflavin synthase</fullName>
        <ecNumber evidence="4 9">2.5.1.9</ecNumber>
    </recommendedName>
</protein>
<feature type="domain" description="Lumazine-binding" evidence="11">
    <location>
        <begin position="1"/>
        <end position="96"/>
    </location>
</feature>
<dbReference type="InterPro" id="IPR001783">
    <property type="entry name" value="Lumazine-bd"/>
</dbReference>
<accession>A0ABZ3EYS6</accession>
<organism evidence="12 13">
    <name type="scientific">Kineothrix sedimenti</name>
    <dbReference type="NCBI Taxonomy" id="3123317"/>
    <lineage>
        <taxon>Bacteria</taxon>
        <taxon>Bacillati</taxon>
        <taxon>Bacillota</taxon>
        <taxon>Clostridia</taxon>
        <taxon>Lachnospirales</taxon>
        <taxon>Lachnospiraceae</taxon>
        <taxon>Kineothrix</taxon>
    </lineage>
</organism>
<keyword evidence="6" id="KW-0686">Riboflavin biosynthesis</keyword>
<sequence length="209" mass="22003">MFTGIIEETGKVMGIKKGNRAAFLTIGCNEISKDLKAGDSVAVNGVCLTAAWVETNRFGADVMNETLSRSVIGSLRVGCLVNLERAMAAGSRFGGHIVTGHIDGVGKVASVRKDGIALLYKIAAPPNIMRYIVHKGSIAIDGVSLTVTVVSSSSFCVSVIPHTAKETTLLEKGAGSAVNLENDVIGKYVEKFVQGENKITGQFLTQNGF</sequence>
<proteinExistence type="predicted"/>
<dbReference type="SUPFAM" id="SSF63380">
    <property type="entry name" value="Riboflavin synthase domain-like"/>
    <property type="match status" value="2"/>
</dbReference>
<evidence type="ECO:0000256" key="10">
    <source>
        <dbReference type="PROSITE-ProRule" id="PRU00524"/>
    </source>
</evidence>
<dbReference type="InterPro" id="IPR017938">
    <property type="entry name" value="Riboflavin_synthase-like_b-brl"/>
</dbReference>
<evidence type="ECO:0000256" key="4">
    <source>
        <dbReference type="ARBA" id="ARBA00012827"/>
    </source>
</evidence>
<dbReference type="Gene3D" id="2.40.30.20">
    <property type="match status" value="2"/>
</dbReference>
<evidence type="ECO:0000256" key="9">
    <source>
        <dbReference type="NCBIfam" id="TIGR00187"/>
    </source>
</evidence>
<dbReference type="NCBIfam" id="NF009566">
    <property type="entry name" value="PRK13020.1"/>
    <property type="match status" value="1"/>
</dbReference>
<dbReference type="GO" id="GO:0004746">
    <property type="term" value="F:riboflavin synthase activity"/>
    <property type="evidence" value="ECO:0007669"/>
    <property type="project" value="UniProtKB-EC"/>
</dbReference>
<evidence type="ECO:0000256" key="7">
    <source>
        <dbReference type="ARBA" id="ARBA00022679"/>
    </source>
</evidence>
<keyword evidence="13" id="KW-1185">Reference proteome</keyword>
<evidence type="ECO:0000256" key="3">
    <source>
        <dbReference type="ARBA" id="ARBA00004887"/>
    </source>
</evidence>
<evidence type="ECO:0000313" key="13">
    <source>
        <dbReference type="Proteomes" id="UP001451571"/>
    </source>
</evidence>
<evidence type="ECO:0000313" key="12">
    <source>
        <dbReference type="EMBL" id="XAH75408.1"/>
    </source>
</evidence>
<dbReference type="Proteomes" id="UP001451571">
    <property type="component" value="Chromosome"/>
</dbReference>
<comment type="function">
    <text evidence="2">Catalyzes the dismutation of two molecules of 6,7-dimethyl-8-ribityllumazine, resulting in the formation of riboflavin and 5-amino-6-(D-ribitylamino)uracil.</text>
</comment>
<comment type="catalytic activity">
    <reaction evidence="1">
        <text>2 6,7-dimethyl-8-(1-D-ribityl)lumazine + H(+) = 5-amino-6-(D-ribitylamino)uracil + riboflavin</text>
        <dbReference type="Rhea" id="RHEA:20772"/>
        <dbReference type="ChEBI" id="CHEBI:15378"/>
        <dbReference type="ChEBI" id="CHEBI:15934"/>
        <dbReference type="ChEBI" id="CHEBI:57986"/>
        <dbReference type="ChEBI" id="CHEBI:58201"/>
        <dbReference type="EC" id="2.5.1.9"/>
    </reaction>
</comment>
<dbReference type="NCBIfam" id="NF006767">
    <property type="entry name" value="PRK09289.1"/>
    <property type="match status" value="1"/>
</dbReference>
<dbReference type="CDD" id="cd00402">
    <property type="entry name" value="Riboflavin_synthase_like"/>
    <property type="match status" value="1"/>
</dbReference>
<evidence type="ECO:0000256" key="1">
    <source>
        <dbReference type="ARBA" id="ARBA00000968"/>
    </source>
</evidence>
<dbReference type="PANTHER" id="PTHR21098">
    <property type="entry name" value="RIBOFLAVIN SYNTHASE ALPHA CHAIN"/>
    <property type="match status" value="1"/>
</dbReference>
<dbReference type="PANTHER" id="PTHR21098:SF12">
    <property type="entry name" value="RIBOFLAVIN SYNTHASE"/>
    <property type="match status" value="1"/>
</dbReference>
<dbReference type="NCBIfam" id="TIGR00187">
    <property type="entry name" value="ribE"/>
    <property type="match status" value="1"/>
</dbReference>
<evidence type="ECO:0000256" key="2">
    <source>
        <dbReference type="ARBA" id="ARBA00002803"/>
    </source>
</evidence>
<gene>
    <name evidence="12" type="ORF">V6984_06535</name>
</gene>
<dbReference type="InterPro" id="IPR026017">
    <property type="entry name" value="Lumazine-bd_dom"/>
</dbReference>
<reference evidence="12 13" key="1">
    <citation type="submission" date="2024-02" db="EMBL/GenBank/DDBJ databases">
        <title>Bacterial strain from lacustrine sediment.</title>
        <authorList>
            <person name="Petit C."/>
            <person name="Fadhlaoui K."/>
        </authorList>
    </citation>
    <scope>NUCLEOTIDE SEQUENCE [LARGE SCALE GENOMIC DNA]</scope>
    <source>
        <strain evidence="12 13">IPX-CK</strain>
    </source>
</reference>
<dbReference type="Pfam" id="PF00677">
    <property type="entry name" value="Lum_binding"/>
    <property type="match status" value="2"/>
</dbReference>
<dbReference type="RefSeq" id="WP_342758969.1">
    <property type="nucleotide sequence ID" value="NZ_CP146256.1"/>
</dbReference>
<dbReference type="EC" id="2.5.1.9" evidence="4 9"/>
<keyword evidence="8" id="KW-0677">Repeat</keyword>
<evidence type="ECO:0000259" key="11">
    <source>
        <dbReference type="PROSITE" id="PS51177"/>
    </source>
</evidence>
<dbReference type="PROSITE" id="PS51177">
    <property type="entry name" value="LUMAZINE_BIND"/>
    <property type="match status" value="2"/>
</dbReference>
<dbReference type="EMBL" id="CP146256">
    <property type="protein sequence ID" value="XAH75408.1"/>
    <property type="molecule type" value="Genomic_DNA"/>
</dbReference>
<dbReference type="InterPro" id="IPR023366">
    <property type="entry name" value="ATP_synth_asu-like_sf"/>
</dbReference>
<evidence type="ECO:0000256" key="6">
    <source>
        <dbReference type="ARBA" id="ARBA00022619"/>
    </source>
</evidence>
<evidence type="ECO:0000256" key="8">
    <source>
        <dbReference type="ARBA" id="ARBA00022737"/>
    </source>
</evidence>